<keyword evidence="1" id="KW-0472">Membrane</keyword>
<keyword evidence="1" id="KW-1133">Transmembrane helix</keyword>
<evidence type="ECO:0008006" key="4">
    <source>
        <dbReference type="Google" id="ProtNLM"/>
    </source>
</evidence>
<organism evidence="2 3">
    <name type="scientific">Trema orientale</name>
    <name type="common">Charcoal tree</name>
    <name type="synonym">Celtis orientalis</name>
    <dbReference type="NCBI Taxonomy" id="63057"/>
    <lineage>
        <taxon>Eukaryota</taxon>
        <taxon>Viridiplantae</taxon>
        <taxon>Streptophyta</taxon>
        <taxon>Embryophyta</taxon>
        <taxon>Tracheophyta</taxon>
        <taxon>Spermatophyta</taxon>
        <taxon>Magnoliopsida</taxon>
        <taxon>eudicotyledons</taxon>
        <taxon>Gunneridae</taxon>
        <taxon>Pentapetalae</taxon>
        <taxon>rosids</taxon>
        <taxon>fabids</taxon>
        <taxon>Rosales</taxon>
        <taxon>Cannabaceae</taxon>
        <taxon>Trema</taxon>
    </lineage>
</organism>
<dbReference type="InParanoid" id="A0A2P5F7S8"/>
<dbReference type="Proteomes" id="UP000237000">
    <property type="component" value="Unassembled WGS sequence"/>
</dbReference>
<comment type="caution">
    <text evidence="2">The sequence shown here is derived from an EMBL/GenBank/DDBJ whole genome shotgun (WGS) entry which is preliminary data.</text>
</comment>
<evidence type="ECO:0000256" key="1">
    <source>
        <dbReference type="SAM" id="Phobius"/>
    </source>
</evidence>
<sequence>MRSLGARKDQGWTLSPRALALRRGGRTRLCPIGGKLLKQRAPSTPLQRMRGTRPKLRGQYDAMGEDVRYTRGGRLWNYWAFDWKTVSHREALLLLPRRAAMVVRLLLGPVFAIPLLLLAGRRHPCTKRQVNINALRGSI</sequence>
<dbReference type="EMBL" id="JXTC01000055">
    <property type="protein sequence ID" value="PON93831.1"/>
    <property type="molecule type" value="Genomic_DNA"/>
</dbReference>
<accession>A0A2P5F7S8</accession>
<evidence type="ECO:0000313" key="3">
    <source>
        <dbReference type="Proteomes" id="UP000237000"/>
    </source>
</evidence>
<keyword evidence="1" id="KW-0812">Transmembrane</keyword>
<protein>
    <recommendedName>
        <fullName evidence="4">Transmembrane protein</fullName>
    </recommendedName>
</protein>
<keyword evidence="3" id="KW-1185">Reference proteome</keyword>
<gene>
    <name evidence="2" type="ORF">TorRG33x02_102210</name>
</gene>
<reference evidence="3" key="1">
    <citation type="submission" date="2016-06" db="EMBL/GenBank/DDBJ databases">
        <title>Parallel loss of symbiosis genes in relatives of nitrogen-fixing non-legume Parasponia.</title>
        <authorList>
            <person name="Van Velzen R."/>
            <person name="Holmer R."/>
            <person name="Bu F."/>
            <person name="Rutten L."/>
            <person name="Van Zeijl A."/>
            <person name="Liu W."/>
            <person name="Santuari L."/>
            <person name="Cao Q."/>
            <person name="Sharma T."/>
            <person name="Shen D."/>
            <person name="Roswanjaya Y."/>
            <person name="Wardhani T."/>
            <person name="Kalhor M.S."/>
            <person name="Jansen J."/>
            <person name="Van den Hoogen J."/>
            <person name="Gungor B."/>
            <person name="Hartog M."/>
            <person name="Hontelez J."/>
            <person name="Verver J."/>
            <person name="Yang W.-C."/>
            <person name="Schijlen E."/>
            <person name="Repin R."/>
            <person name="Schilthuizen M."/>
            <person name="Schranz E."/>
            <person name="Heidstra R."/>
            <person name="Miyata K."/>
            <person name="Fedorova E."/>
            <person name="Kohlen W."/>
            <person name="Bisseling T."/>
            <person name="Smit S."/>
            <person name="Geurts R."/>
        </authorList>
    </citation>
    <scope>NUCLEOTIDE SEQUENCE [LARGE SCALE GENOMIC DNA]</scope>
    <source>
        <strain evidence="3">cv. RG33-2</strain>
    </source>
</reference>
<name>A0A2P5F7S8_TREOI</name>
<dbReference type="AlphaFoldDB" id="A0A2P5F7S8"/>
<evidence type="ECO:0000313" key="2">
    <source>
        <dbReference type="EMBL" id="PON93831.1"/>
    </source>
</evidence>
<proteinExistence type="predicted"/>
<feature type="transmembrane region" description="Helical" evidence="1">
    <location>
        <begin position="99"/>
        <end position="119"/>
    </location>
</feature>